<keyword evidence="1" id="KW-0808">Transferase</keyword>
<evidence type="ECO:0000256" key="1">
    <source>
        <dbReference type="ARBA" id="ARBA00022527"/>
    </source>
</evidence>
<dbReference type="Proteomes" id="UP000520767">
    <property type="component" value="Unassembled WGS sequence"/>
</dbReference>
<accession>A0A7W7Q2N4</accession>
<dbReference type="PANTHER" id="PTHR35526:SF3">
    <property type="entry name" value="ANTI-SIGMA-F FACTOR RSBW"/>
    <property type="match status" value="1"/>
</dbReference>
<evidence type="ECO:0000313" key="5">
    <source>
        <dbReference type="Proteomes" id="UP000520767"/>
    </source>
</evidence>
<dbReference type="CDD" id="cd16936">
    <property type="entry name" value="HATPase_RsbW-like"/>
    <property type="match status" value="1"/>
</dbReference>
<keyword evidence="1" id="KW-0723">Serine/threonine-protein kinase</keyword>
<sequence length="157" mass="17178">MTSQPRGPDGSDPNRGDGDPAVACDLDRTSFPTFRTLVRQLLHGQSGVVVEDAVLVADELAANAHRHGAAPRAGRLYLVNEGRCLLIEVDDSGPAQPRMAARAGRRGLTLVDRLASRWGVRRHPRHKTVWAELPLVAHTTNGRAPHLSRSPKWKHLD</sequence>
<dbReference type="InterPro" id="IPR050267">
    <property type="entry name" value="Anti-sigma-factor_SerPK"/>
</dbReference>
<dbReference type="InterPro" id="IPR003594">
    <property type="entry name" value="HATPase_dom"/>
</dbReference>
<protein>
    <recommendedName>
        <fullName evidence="3">Histidine kinase/HSP90-like ATPase domain-containing protein</fullName>
    </recommendedName>
</protein>
<feature type="region of interest" description="Disordered" evidence="2">
    <location>
        <begin position="1"/>
        <end position="22"/>
    </location>
</feature>
<feature type="domain" description="Histidine kinase/HSP90-like ATPase" evidence="3">
    <location>
        <begin position="32"/>
        <end position="131"/>
    </location>
</feature>
<dbReference type="SUPFAM" id="SSF55874">
    <property type="entry name" value="ATPase domain of HSP90 chaperone/DNA topoisomerase II/histidine kinase"/>
    <property type="match status" value="1"/>
</dbReference>
<gene>
    <name evidence="4" type="ORF">FHR82_002114</name>
</gene>
<evidence type="ECO:0000259" key="3">
    <source>
        <dbReference type="Pfam" id="PF13581"/>
    </source>
</evidence>
<evidence type="ECO:0000256" key="2">
    <source>
        <dbReference type="SAM" id="MobiDB-lite"/>
    </source>
</evidence>
<keyword evidence="5" id="KW-1185">Reference proteome</keyword>
<dbReference type="AlphaFoldDB" id="A0A7W7Q2N4"/>
<name>A0A7W7Q2N4_9PSEU</name>
<reference evidence="4 5" key="1">
    <citation type="submission" date="2020-08" db="EMBL/GenBank/DDBJ databases">
        <title>Genomic Encyclopedia of Type Strains, Phase III (KMG-III): the genomes of soil and plant-associated and newly described type strains.</title>
        <authorList>
            <person name="Whitman W."/>
        </authorList>
    </citation>
    <scope>NUCLEOTIDE SEQUENCE [LARGE SCALE GENOMIC DNA]</scope>
    <source>
        <strain evidence="4 5">CECT 8960</strain>
    </source>
</reference>
<dbReference type="EMBL" id="JACHJQ010000002">
    <property type="protein sequence ID" value="MBB4905897.1"/>
    <property type="molecule type" value="Genomic_DNA"/>
</dbReference>
<dbReference type="GO" id="GO:0004674">
    <property type="term" value="F:protein serine/threonine kinase activity"/>
    <property type="evidence" value="ECO:0007669"/>
    <property type="project" value="UniProtKB-KW"/>
</dbReference>
<dbReference type="PANTHER" id="PTHR35526">
    <property type="entry name" value="ANTI-SIGMA-F FACTOR RSBW-RELATED"/>
    <property type="match status" value="1"/>
</dbReference>
<dbReference type="RefSeq" id="WP_184810060.1">
    <property type="nucleotide sequence ID" value="NZ_JACHJQ010000002.1"/>
</dbReference>
<dbReference type="Pfam" id="PF13581">
    <property type="entry name" value="HATPase_c_2"/>
    <property type="match status" value="1"/>
</dbReference>
<dbReference type="InterPro" id="IPR036890">
    <property type="entry name" value="HATPase_C_sf"/>
</dbReference>
<evidence type="ECO:0000313" key="4">
    <source>
        <dbReference type="EMBL" id="MBB4905897.1"/>
    </source>
</evidence>
<organism evidence="4 5">
    <name type="scientific">Actinophytocola algeriensis</name>
    <dbReference type="NCBI Taxonomy" id="1768010"/>
    <lineage>
        <taxon>Bacteria</taxon>
        <taxon>Bacillati</taxon>
        <taxon>Actinomycetota</taxon>
        <taxon>Actinomycetes</taxon>
        <taxon>Pseudonocardiales</taxon>
        <taxon>Pseudonocardiaceae</taxon>
    </lineage>
</organism>
<dbReference type="Gene3D" id="3.30.565.10">
    <property type="entry name" value="Histidine kinase-like ATPase, C-terminal domain"/>
    <property type="match status" value="1"/>
</dbReference>
<proteinExistence type="predicted"/>
<comment type="caution">
    <text evidence="4">The sequence shown here is derived from an EMBL/GenBank/DDBJ whole genome shotgun (WGS) entry which is preliminary data.</text>
</comment>
<keyword evidence="1" id="KW-0418">Kinase</keyword>